<name>A0AAV7BQM6_ENGPU</name>
<protein>
    <submittedName>
        <fullName evidence="1">Uncharacterized protein</fullName>
    </submittedName>
</protein>
<proteinExistence type="predicted"/>
<dbReference type="Proteomes" id="UP000824782">
    <property type="component" value="Unassembled WGS sequence"/>
</dbReference>
<organism evidence="1 2">
    <name type="scientific">Engystomops pustulosus</name>
    <name type="common">Tungara frog</name>
    <name type="synonym">Physalaemus pustulosus</name>
    <dbReference type="NCBI Taxonomy" id="76066"/>
    <lineage>
        <taxon>Eukaryota</taxon>
        <taxon>Metazoa</taxon>
        <taxon>Chordata</taxon>
        <taxon>Craniata</taxon>
        <taxon>Vertebrata</taxon>
        <taxon>Euteleostomi</taxon>
        <taxon>Amphibia</taxon>
        <taxon>Batrachia</taxon>
        <taxon>Anura</taxon>
        <taxon>Neobatrachia</taxon>
        <taxon>Hyloidea</taxon>
        <taxon>Leptodactylidae</taxon>
        <taxon>Leiuperinae</taxon>
        <taxon>Engystomops</taxon>
    </lineage>
</organism>
<comment type="caution">
    <text evidence="1">The sequence shown here is derived from an EMBL/GenBank/DDBJ whole genome shotgun (WGS) entry which is preliminary data.</text>
</comment>
<dbReference type="AlphaFoldDB" id="A0AAV7BQM6"/>
<evidence type="ECO:0000313" key="1">
    <source>
        <dbReference type="EMBL" id="KAG8574848.1"/>
    </source>
</evidence>
<reference evidence="1" key="1">
    <citation type="thesis" date="2020" institute="ProQuest LLC" country="789 East Eisenhower Parkway, Ann Arbor, MI, USA">
        <title>Comparative Genomics and Chromosome Evolution.</title>
        <authorList>
            <person name="Mudd A.B."/>
        </authorList>
    </citation>
    <scope>NUCLEOTIDE SEQUENCE</scope>
    <source>
        <strain evidence="1">237g6f4</strain>
        <tissue evidence="1">Blood</tissue>
    </source>
</reference>
<gene>
    <name evidence="1" type="ORF">GDO81_009366</name>
</gene>
<keyword evidence="2" id="KW-1185">Reference proteome</keyword>
<sequence>MGDGTLCPVLQSQPELQAQHCHCHYDWCYSSGGDWSRSHEVLAALEVTFQMGLMYKTRYKIIQTAALDVTRALDMMLQQSRAAALSIISVAGGHQALSSTCSPLSYYSTHHPGCGSGHHYEGEGSRAAHLMHLSQSGLSCHVMCRPLIGGCVLRYDVLWCKYYKILLFIFSSDQK</sequence>
<dbReference type="EMBL" id="WNYA01000004">
    <property type="protein sequence ID" value="KAG8574848.1"/>
    <property type="molecule type" value="Genomic_DNA"/>
</dbReference>
<accession>A0AAV7BQM6</accession>
<evidence type="ECO:0000313" key="2">
    <source>
        <dbReference type="Proteomes" id="UP000824782"/>
    </source>
</evidence>